<dbReference type="PANTHER" id="PTHR34585:SF22">
    <property type="entry name" value="HELIX-TURN-HELIX DOMAIN-CONTAINING PROTEIN"/>
    <property type="match status" value="1"/>
</dbReference>
<organism evidence="2 3">
    <name type="scientific">Dysgonomonas termitidis</name>
    <dbReference type="NCBI Taxonomy" id="1516126"/>
    <lineage>
        <taxon>Bacteria</taxon>
        <taxon>Pseudomonadati</taxon>
        <taxon>Bacteroidota</taxon>
        <taxon>Bacteroidia</taxon>
        <taxon>Bacteroidales</taxon>
        <taxon>Dysgonomonadaceae</taxon>
        <taxon>Dysgonomonas</taxon>
    </lineage>
</organism>
<evidence type="ECO:0000259" key="1">
    <source>
        <dbReference type="Pfam" id="PF12728"/>
    </source>
</evidence>
<name>A0ABV9KYI4_9BACT</name>
<protein>
    <submittedName>
        <fullName evidence="2">Helix-turn-helix domain-containing protein</fullName>
    </submittedName>
</protein>
<reference evidence="3" key="1">
    <citation type="journal article" date="2019" name="Int. J. Syst. Evol. Microbiol.">
        <title>The Global Catalogue of Microorganisms (GCM) 10K type strain sequencing project: providing services to taxonomists for standard genome sequencing and annotation.</title>
        <authorList>
            <consortium name="The Broad Institute Genomics Platform"/>
            <consortium name="The Broad Institute Genome Sequencing Center for Infectious Disease"/>
            <person name="Wu L."/>
            <person name="Ma J."/>
        </authorList>
    </citation>
    <scope>NUCLEOTIDE SEQUENCE [LARGE SCALE GENOMIC DNA]</scope>
    <source>
        <strain evidence="3">CCUG 66188</strain>
    </source>
</reference>
<dbReference type="RefSeq" id="WP_379998267.1">
    <property type="nucleotide sequence ID" value="NZ_JBHSGN010000094.1"/>
</dbReference>
<evidence type="ECO:0000313" key="2">
    <source>
        <dbReference type="EMBL" id="MFC4675225.1"/>
    </source>
</evidence>
<sequence>METTNIDKVVFEAMILKVRNFKNRIESLCSKYKNKGLDQWLDNQDVCLILNISPRTLQTYRDTRKVSFSRINNKIYYKVSDIEELLKSCK</sequence>
<dbReference type="Pfam" id="PF12728">
    <property type="entry name" value="HTH_17"/>
    <property type="match status" value="1"/>
</dbReference>
<proteinExistence type="predicted"/>
<accession>A0ABV9KYI4</accession>
<dbReference type="EMBL" id="JBHSGN010000094">
    <property type="protein sequence ID" value="MFC4675225.1"/>
    <property type="molecule type" value="Genomic_DNA"/>
</dbReference>
<gene>
    <name evidence="2" type="ORF">ACFO6W_16110</name>
</gene>
<evidence type="ECO:0000313" key="3">
    <source>
        <dbReference type="Proteomes" id="UP001596023"/>
    </source>
</evidence>
<feature type="domain" description="Helix-turn-helix" evidence="1">
    <location>
        <begin position="40"/>
        <end position="89"/>
    </location>
</feature>
<dbReference type="InterPro" id="IPR009061">
    <property type="entry name" value="DNA-bd_dom_put_sf"/>
</dbReference>
<dbReference type="Proteomes" id="UP001596023">
    <property type="component" value="Unassembled WGS sequence"/>
</dbReference>
<comment type="caution">
    <text evidence="2">The sequence shown here is derived from an EMBL/GenBank/DDBJ whole genome shotgun (WGS) entry which is preliminary data.</text>
</comment>
<dbReference type="SUPFAM" id="SSF46955">
    <property type="entry name" value="Putative DNA-binding domain"/>
    <property type="match status" value="1"/>
</dbReference>
<dbReference type="InterPro" id="IPR041657">
    <property type="entry name" value="HTH_17"/>
</dbReference>
<keyword evidence="3" id="KW-1185">Reference proteome</keyword>
<dbReference type="PANTHER" id="PTHR34585">
    <property type="match status" value="1"/>
</dbReference>